<sequence>MEDVLVAAILSGALVLALWGGWRPRYRLAAYLVAGVVVAALIAVLVATGHANLLILSIVMLALFVLFIIVNDRRAQRSRGR</sequence>
<feature type="transmembrane region" description="Helical" evidence="1">
    <location>
        <begin position="53"/>
        <end position="71"/>
    </location>
</feature>
<keyword evidence="1" id="KW-0812">Transmembrane</keyword>
<accession>A0A0U1D939</accession>
<evidence type="ECO:0000313" key="3">
    <source>
        <dbReference type="Proteomes" id="UP000199601"/>
    </source>
</evidence>
<keyword evidence="1" id="KW-0472">Membrane</keyword>
<feature type="transmembrane region" description="Helical" evidence="1">
    <location>
        <begin position="6"/>
        <end position="22"/>
    </location>
</feature>
<reference evidence="3" key="1">
    <citation type="submission" date="2015-03" db="EMBL/GenBank/DDBJ databases">
        <authorList>
            <person name="Urmite Genomes"/>
        </authorList>
    </citation>
    <scope>NUCLEOTIDE SEQUENCE [LARGE SCALE GENOMIC DNA]</scope>
    <source>
        <strain evidence="3">CSUR P1344</strain>
    </source>
</reference>
<dbReference type="Proteomes" id="UP000199601">
    <property type="component" value="Unassembled WGS sequence"/>
</dbReference>
<feature type="transmembrane region" description="Helical" evidence="1">
    <location>
        <begin position="29"/>
        <end position="47"/>
    </location>
</feature>
<protein>
    <submittedName>
        <fullName evidence="2">Putative integral membrane protein</fullName>
    </submittedName>
</protein>
<dbReference type="AlphaFoldDB" id="A0A0U1D939"/>
<dbReference type="EMBL" id="CTEC01000001">
    <property type="protein sequence ID" value="CQD10610.1"/>
    <property type="molecule type" value="Genomic_DNA"/>
</dbReference>
<organism evidence="2 3">
    <name type="scientific">Mycobacterium europaeum</name>
    <dbReference type="NCBI Taxonomy" id="761804"/>
    <lineage>
        <taxon>Bacteria</taxon>
        <taxon>Bacillati</taxon>
        <taxon>Actinomycetota</taxon>
        <taxon>Actinomycetes</taxon>
        <taxon>Mycobacteriales</taxon>
        <taxon>Mycobacteriaceae</taxon>
        <taxon>Mycobacterium</taxon>
        <taxon>Mycobacterium simiae complex</taxon>
    </lineage>
</organism>
<gene>
    <name evidence="2" type="ORF">BN000_02192</name>
</gene>
<dbReference type="RefSeq" id="WP_090420400.1">
    <property type="nucleotide sequence ID" value="NZ_CTEC01000001.1"/>
</dbReference>
<name>A0A0U1D939_9MYCO</name>
<keyword evidence="1" id="KW-1133">Transmembrane helix</keyword>
<proteinExistence type="predicted"/>
<evidence type="ECO:0000313" key="2">
    <source>
        <dbReference type="EMBL" id="CQD10610.1"/>
    </source>
</evidence>
<keyword evidence="3" id="KW-1185">Reference proteome</keyword>
<evidence type="ECO:0000256" key="1">
    <source>
        <dbReference type="SAM" id="Phobius"/>
    </source>
</evidence>